<feature type="region of interest" description="Disordered" evidence="2">
    <location>
        <begin position="1"/>
        <end position="40"/>
    </location>
</feature>
<organism evidence="4 5">
    <name type="scientific">Nocardiopsis mangrovi</name>
    <dbReference type="NCBI Taxonomy" id="1179818"/>
    <lineage>
        <taxon>Bacteria</taxon>
        <taxon>Bacillati</taxon>
        <taxon>Actinomycetota</taxon>
        <taxon>Actinomycetes</taxon>
        <taxon>Streptosporangiales</taxon>
        <taxon>Nocardiopsidaceae</taxon>
        <taxon>Nocardiopsis</taxon>
    </lineage>
</organism>
<feature type="compositionally biased region" description="Low complexity" evidence="2">
    <location>
        <begin position="1"/>
        <end position="19"/>
    </location>
</feature>
<sequence length="202" mass="20684">MRTPATATDGAADPSGGATDPREGAAGAPEDATERLPRDTGVGADRFRRALGGHAAGVVVVTAAGPAGPVGVTATSFTSVSLDPPLVSFYIDSGSGSWPGIRDSASFAVNVLAEDQRDVAARFAARGADRFAAPTRWRRGAEGLPLIEGAAVHILCLRHDLMAVGDHWLVVGRVAAAEVGGELGGDAARPLLYHRGTYGRFS</sequence>
<evidence type="ECO:0000313" key="4">
    <source>
        <dbReference type="EMBL" id="MFC4565958.1"/>
    </source>
</evidence>
<dbReference type="PANTHER" id="PTHR30466">
    <property type="entry name" value="FLAVIN REDUCTASE"/>
    <property type="match status" value="1"/>
</dbReference>
<evidence type="ECO:0000259" key="3">
    <source>
        <dbReference type="SMART" id="SM00903"/>
    </source>
</evidence>
<protein>
    <submittedName>
        <fullName evidence="4">Flavin reductase family protein</fullName>
        <ecNumber evidence="4">1.-.-.-</ecNumber>
    </submittedName>
</protein>
<dbReference type="InterPro" id="IPR050268">
    <property type="entry name" value="NADH-dep_flavin_reductase"/>
</dbReference>
<dbReference type="RefSeq" id="WP_378580417.1">
    <property type="nucleotide sequence ID" value="NZ_JBHSFQ010000054.1"/>
</dbReference>
<dbReference type="Gene3D" id="2.30.110.10">
    <property type="entry name" value="Electron Transport, Fmn-binding Protein, Chain A"/>
    <property type="match status" value="1"/>
</dbReference>
<dbReference type="SUPFAM" id="SSF50475">
    <property type="entry name" value="FMN-binding split barrel"/>
    <property type="match status" value="1"/>
</dbReference>
<dbReference type="InterPro" id="IPR012349">
    <property type="entry name" value="Split_barrel_FMN-bd"/>
</dbReference>
<dbReference type="GO" id="GO:0016491">
    <property type="term" value="F:oxidoreductase activity"/>
    <property type="evidence" value="ECO:0007669"/>
    <property type="project" value="UniProtKB-KW"/>
</dbReference>
<dbReference type="Proteomes" id="UP001595923">
    <property type="component" value="Unassembled WGS sequence"/>
</dbReference>
<keyword evidence="5" id="KW-1185">Reference proteome</keyword>
<dbReference type="EMBL" id="JBHSFQ010000054">
    <property type="protein sequence ID" value="MFC4565958.1"/>
    <property type="molecule type" value="Genomic_DNA"/>
</dbReference>
<evidence type="ECO:0000256" key="1">
    <source>
        <dbReference type="ARBA" id="ARBA00023002"/>
    </source>
</evidence>
<evidence type="ECO:0000313" key="5">
    <source>
        <dbReference type="Proteomes" id="UP001595923"/>
    </source>
</evidence>
<dbReference type="InterPro" id="IPR002563">
    <property type="entry name" value="Flavin_Rdtase-like_dom"/>
</dbReference>
<keyword evidence="1 4" id="KW-0560">Oxidoreductase</keyword>
<feature type="domain" description="Flavin reductase like" evidence="3">
    <location>
        <begin position="51"/>
        <end position="200"/>
    </location>
</feature>
<dbReference type="EC" id="1.-.-.-" evidence="4"/>
<evidence type="ECO:0000256" key="2">
    <source>
        <dbReference type="SAM" id="MobiDB-lite"/>
    </source>
</evidence>
<dbReference type="Pfam" id="PF01613">
    <property type="entry name" value="Flavin_Reduct"/>
    <property type="match status" value="1"/>
</dbReference>
<comment type="caution">
    <text evidence="4">The sequence shown here is derived from an EMBL/GenBank/DDBJ whole genome shotgun (WGS) entry which is preliminary data.</text>
</comment>
<name>A0ABV9E7J3_9ACTN</name>
<dbReference type="SMART" id="SM00903">
    <property type="entry name" value="Flavin_Reduct"/>
    <property type="match status" value="1"/>
</dbReference>
<gene>
    <name evidence="4" type="ORF">ACFO4E_29235</name>
</gene>
<reference evidence="5" key="1">
    <citation type="journal article" date="2019" name="Int. J. Syst. Evol. Microbiol.">
        <title>The Global Catalogue of Microorganisms (GCM) 10K type strain sequencing project: providing services to taxonomists for standard genome sequencing and annotation.</title>
        <authorList>
            <consortium name="The Broad Institute Genomics Platform"/>
            <consortium name="The Broad Institute Genome Sequencing Center for Infectious Disease"/>
            <person name="Wu L."/>
            <person name="Ma J."/>
        </authorList>
    </citation>
    <scope>NUCLEOTIDE SEQUENCE [LARGE SCALE GENOMIC DNA]</scope>
    <source>
        <strain evidence="5">XZYJ18</strain>
    </source>
</reference>
<proteinExistence type="predicted"/>
<dbReference type="PANTHER" id="PTHR30466:SF1">
    <property type="entry name" value="FMN REDUCTASE (NADH) RUTF"/>
    <property type="match status" value="1"/>
</dbReference>
<accession>A0ABV9E7J3</accession>